<reference evidence="1" key="1">
    <citation type="submission" date="2021-09" db="EMBL/GenBank/DDBJ databases">
        <title>Network and meta-omics reveal the key degrader and cooperation patterns in an efficient 1,4-dioxane-degrading microbial community.</title>
        <authorList>
            <person name="Dai C."/>
        </authorList>
    </citation>
    <scope>NUCLEOTIDE SEQUENCE</scope>
    <source>
        <strain evidence="1">ZM13</strain>
        <plasmid evidence="1">pB</plasmid>
    </source>
</reference>
<accession>A0A9E7CYL7</accession>
<proteinExistence type="predicted"/>
<dbReference type="AlphaFoldDB" id="A0A9E7CYL7"/>
<dbReference type="EMBL" id="CP083241">
    <property type="protein sequence ID" value="UOK73629.1"/>
    <property type="molecule type" value="Genomic_DNA"/>
</dbReference>
<sequence>MTNDRARMERDIGLFRAIRNALRAAAHDRGHEWTGTDQLMITRFFLEYIEAKGLRVVPYQPDRPIQDAINRALEEGKRMSVAWVGKRHKNTWRYRAALDAAPNWRKGHDAELKDARQAEQEKA</sequence>
<keyword evidence="1" id="KW-0614">Plasmid</keyword>
<organism evidence="1 2">
    <name type="scientific">Ancylobacter polymorphus</name>
    <dbReference type="NCBI Taxonomy" id="223390"/>
    <lineage>
        <taxon>Bacteria</taxon>
        <taxon>Pseudomonadati</taxon>
        <taxon>Pseudomonadota</taxon>
        <taxon>Alphaproteobacteria</taxon>
        <taxon>Hyphomicrobiales</taxon>
        <taxon>Xanthobacteraceae</taxon>
        <taxon>Ancylobacter</taxon>
    </lineage>
</organism>
<name>A0A9E7CYL7_9HYPH</name>
<dbReference type="Proteomes" id="UP000831684">
    <property type="component" value="Plasmid pB"/>
</dbReference>
<dbReference type="RefSeq" id="WP_244451244.1">
    <property type="nucleotide sequence ID" value="NZ_CP083241.1"/>
</dbReference>
<geneLocation type="plasmid" evidence="1 2">
    <name>pB</name>
</geneLocation>
<evidence type="ECO:0000313" key="2">
    <source>
        <dbReference type="Proteomes" id="UP000831684"/>
    </source>
</evidence>
<dbReference type="KEGG" id="apol:K9D25_22505"/>
<protein>
    <submittedName>
        <fullName evidence="1">Uncharacterized protein</fullName>
    </submittedName>
</protein>
<evidence type="ECO:0000313" key="1">
    <source>
        <dbReference type="EMBL" id="UOK73629.1"/>
    </source>
</evidence>
<gene>
    <name evidence="1" type="ORF">K9D25_22505</name>
</gene>